<reference evidence="2 3" key="1">
    <citation type="submission" date="2018-11" db="EMBL/GenBank/DDBJ databases">
        <title>Isolation and Complete Genome Sequence of a Novel Alteromonas Phage ZP6.</title>
        <authorList>
            <person name="Han J."/>
        </authorList>
    </citation>
    <scope>NUCLEOTIDE SEQUENCE [LARGE SCALE GENOMIC DNA]</scope>
</reference>
<keyword evidence="1" id="KW-1133">Transmembrane helix</keyword>
<dbReference type="Proteomes" id="UP000286786">
    <property type="component" value="Genome"/>
</dbReference>
<keyword evidence="3" id="KW-1185">Reference proteome</keyword>
<protein>
    <submittedName>
        <fullName evidence="2">Uncharacterized protein</fullName>
    </submittedName>
</protein>
<keyword evidence="1" id="KW-0472">Membrane</keyword>
<evidence type="ECO:0000256" key="1">
    <source>
        <dbReference type="SAM" id="Phobius"/>
    </source>
</evidence>
<accession>A0A7D7KGE7</accession>
<feature type="transmembrane region" description="Helical" evidence="1">
    <location>
        <begin position="17"/>
        <end position="34"/>
    </location>
</feature>
<name>A0A7D7KGE7_9CAUD</name>
<organism evidence="2 3">
    <name type="scientific">Alteromonas phage ZP6</name>
    <dbReference type="NCBI Taxonomy" id="2492447"/>
    <lineage>
        <taxon>Viruses</taxon>
        <taxon>Duplodnaviria</taxon>
        <taxon>Heunggongvirae</taxon>
        <taxon>Uroviricota</taxon>
        <taxon>Caudoviricetes</taxon>
        <taxon>Mareflavirus</taxon>
        <taxon>Mareflavirus ZP6</taxon>
    </lineage>
</organism>
<evidence type="ECO:0000313" key="2">
    <source>
        <dbReference type="EMBL" id="QMS42071.1"/>
    </source>
</evidence>
<dbReference type="EMBL" id="MK203850">
    <property type="protein sequence ID" value="QMS42071.1"/>
    <property type="molecule type" value="Genomic_DNA"/>
</dbReference>
<evidence type="ECO:0000313" key="3">
    <source>
        <dbReference type="Proteomes" id="UP000286786"/>
    </source>
</evidence>
<sequence length="39" mass="4313">MAICIFFCGMAVERGQNFLAIICALCVIAAPYIMENENE</sequence>
<keyword evidence="1" id="KW-0812">Transmembrane</keyword>
<proteinExistence type="predicted"/>